<proteinExistence type="predicted"/>
<keyword evidence="1" id="KW-1133">Transmembrane helix</keyword>
<sequence>MRKIDTGYFIKILGLRLVLLAAVLIATVYMLLWELPQKQSLIWTFLTFEFLYFFFWLPNKILDSNLAKHSNLHEQVLKEQGIVIDYCFSANDGVFFLDVDNGKFAVVFKYNPKELQYIDGATLDNICTNDGEQFNNGTRLVSCRFSINGHKHKIVTLRVAGGRQIHMKDLTVLEAISKADMLCDRLTAIKSKATLPKG</sequence>
<protein>
    <recommendedName>
        <fullName evidence="4">Transmembrane protein</fullName>
    </recommendedName>
</protein>
<dbReference type="Proteomes" id="UP000198970">
    <property type="component" value="Chromosome I"/>
</dbReference>
<keyword evidence="1" id="KW-0472">Membrane</keyword>
<dbReference type="EMBL" id="LT630003">
    <property type="protein sequence ID" value="SET54662.1"/>
    <property type="molecule type" value="Genomic_DNA"/>
</dbReference>
<evidence type="ECO:0000256" key="1">
    <source>
        <dbReference type="SAM" id="Phobius"/>
    </source>
</evidence>
<reference evidence="2 3" key="1">
    <citation type="submission" date="2016-10" db="EMBL/GenBank/DDBJ databases">
        <authorList>
            <person name="Varghese N."/>
            <person name="Submissions S."/>
        </authorList>
    </citation>
    <scope>NUCLEOTIDE SEQUENCE [LARGE SCALE GENOMIC DNA]</scope>
    <source>
        <strain evidence="2 3">ATCC 19403</strain>
    </source>
</reference>
<accession>A0ABY1C1Z3</accession>
<gene>
    <name evidence="2" type="ORF">SAMN02745906_0302</name>
</gene>
<evidence type="ECO:0000313" key="2">
    <source>
        <dbReference type="EMBL" id="SET54662.1"/>
    </source>
</evidence>
<evidence type="ECO:0008006" key="4">
    <source>
        <dbReference type="Google" id="ProtNLM"/>
    </source>
</evidence>
<keyword evidence="1" id="KW-0812">Transmembrane</keyword>
<feature type="transmembrane region" description="Helical" evidence="1">
    <location>
        <begin position="39"/>
        <end position="57"/>
    </location>
</feature>
<organism evidence="2 3">
    <name type="scientific">Lacrimispora sphenoides JCM 1415</name>
    <dbReference type="NCBI Taxonomy" id="1297793"/>
    <lineage>
        <taxon>Bacteria</taxon>
        <taxon>Bacillati</taxon>
        <taxon>Bacillota</taxon>
        <taxon>Clostridia</taxon>
        <taxon>Lachnospirales</taxon>
        <taxon>Lachnospiraceae</taxon>
        <taxon>Lacrimispora</taxon>
    </lineage>
</organism>
<feature type="transmembrane region" description="Helical" evidence="1">
    <location>
        <begin position="12"/>
        <end position="33"/>
    </location>
</feature>
<dbReference type="RefSeq" id="WP_147297045.1">
    <property type="nucleotide sequence ID" value="NZ_LT630003.1"/>
</dbReference>
<evidence type="ECO:0000313" key="3">
    <source>
        <dbReference type="Proteomes" id="UP000198970"/>
    </source>
</evidence>
<name>A0ABY1C1Z3_9FIRM</name>
<keyword evidence="3" id="KW-1185">Reference proteome</keyword>